<evidence type="ECO:0000313" key="2">
    <source>
        <dbReference type="EMBL" id="MEI4273917.1"/>
    </source>
</evidence>
<evidence type="ECO:0000313" key="3">
    <source>
        <dbReference type="Proteomes" id="UP001361570"/>
    </source>
</evidence>
<gene>
    <name evidence="2" type="ORF">TEK04_19525</name>
</gene>
<proteinExistence type="predicted"/>
<organism evidence="2 3">
    <name type="scientific">Klenkia sesuvii</name>
    <dbReference type="NCBI Taxonomy" id="3103137"/>
    <lineage>
        <taxon>Bacteria</taxon>
        <taxon>Bacillati</taxon>
        <taxon>Actinomycetota</taxon>
        <taxon>Actinomycetes</taxon>
        <taxon>Geodermatophilales</taxon>
        <taxon>Geodermatophilaceae</taxon>
        <taxon>Klenkia</taxon>
    </lineage>
</organism>
<evidence type="ECO:0000256" key="1">
    <source>
        <dbReference type="SAM" id="Phobius"/>
    </source>
</evidence>
<accession>A0ABU8E0W5</accession>
<dbReference type="Proteomes" id="UP001361570">
    <property type="component" value="Unassembled WGS sequence"/>
</dbReference>
<reference evidence="2 3" key="1">
    <citation type="submission" date="2024-03" db="EMBL/GenBank/DDBJ databases">
        <title>Draft genome sequence of Klenkia sp. LSe6-5.</title>
        <authorList>
            <person name="Duangmal K."/>
            <person name="Chantavorakit T."/>
        </authorList>
    </citation>
    <scope>NUCLEOTIDE SEQUENCE [LARGE SCALE GENOMIC DNA]</scope>
    <source>
        <strain evidence="2 3">LSe6-5</strain>
    </source>
</reference>
<dbReference type="RefSeq" id="WP_336406033.1">
    <property type="nucleotide sequence ID" value="NZ_JBAPLU010000029.1"/>
</dbReference>
<protein>
    <submittedName>
        <fullName evidence="2">Uncharacterized protein</fullName>
    </submittedName>
</protein>
<keyword evidence="1" id="KW-0472">Membrane</keyword>
<comment type="caution">
    <text evidence="2">The sequence shown here is derived from an EMBL/GenBank/DDBJ whole genome shotgun (WGS) entry which is preliminary data.</text>
</comment>
<keyword evidence="1" id="KW-0812">Transmembrane</keyword>
<dbReference type="EMBL" id="JBAPLU010000029">
    <property type="protein sequence ID" value="MEI4273917.1"/>
    <property type="molecule type" value="Genomic_DNA"/>
</dbReference>
<feature type="transmembrane region" description="Helical" evidence="1">
    <location>
        <begin position="20"/>
        <end position="41"/>
    </location>
</feature>
<sequence>MSAQTTGLTLLAVAGTLLWSAWALAVAGALLIVVPEVAALVRRRRARAAYRAAVARGAAPAVLPS</sequence>
<keyword evidence="1" id="KW-1133">Transmembrane helix</keyword>
<keyword evidence="3" id="KW-1185">Reference proteome</keyword>
<name>A0ABU8E0W5_9ACTN</name>